<reference evidence="1" key="1">
    <citation type="journal article" date="2021" name="New Phytol.">
        <title>Evolutionary innovations through gain and loss of genes in the ectomycorrhizal Boletales.</title>
        <authorList>
            <person name="Wu G."/>
            <person name="Miyauchi S."/>
            <person name="Morin E."/>
            <person name="Kuo A."/>
            <person name="Drula E."/>
            <person name="Varga T."/>
            <person name="Kohler A."/>
            <person name="Feng B."/>
            <person name="Cao Y."/>
            <person name="Lipzen A."/>
            <person name="Daum C."/>
            <person name="Hundley H."/>
            <person name="Pangilinan J."/>
            <person name="Johnson J."/>
            <person name="Barry K."/>
            <person name="LaButti K."/>
            <person name="Ng V."/>
            <person name="Ahrendt S."/>
            <person name="Min B."/>
            <person name="Choi I.G."/>
            <person name="Park H."/>
            <person name="Plett J.M."/>
            <person name="Magnuson J."/>
            <person name="Spatafora J.W."/>
            <person name="Nagy L.G."/>
            <person name="Henrissat B."/>
            <person name="Grigoriev I.V."/>
            <person name="Yang Z.L."/>
            <person name="Xu J."/>
            <person name="Martin F.M."/>
        </authorList>
    </citation>
    <scope>NUCLEOTIDE SEQUENCE</scope>
    <source>
        <strain evidence="1">KUC20120723A-06</strain>
    </source>
</reference>
<organism evidence="1 2">
    <name type="scientific">Leucogyrophana mollusca</name>
    <dbReference type="NCBI Taxonomy" id="85980"/>
    <lineage>
        <taxon>Eukaryota</taxon>
        <taxon>Fungi</taxon>
        <taxon>Dikarya</taxon>
        <taxon>Basidiomycota</taxon>
        <taxon>Agaricomycotina</taxon>
        <taxon>Agaricomycetes</taxon>
        <taxon>Agaricomycetidae</taxon>
        <taxon>Boletales</taxon>
        <taxon>Boletales incertae sedis</taxon>
        <taxon>Leucogyrophana</taxon>
    </lineage>
</organism>
<gene>
    <name evidence="1" type="ORF">BV22DRAFT_1135598</name>
</gene>
<keyword evidence="2" id="KW-1185">Reference proteome</keyword>
<name>A0ACB8AW65_9AGAM</name>
<proteinExistence type="predicted"/>
<accession>A0ACB8AW65</accession>
<evidence type="ECO:0000313" key="2">
    <source>
        <dbReference type="Proteomes" id="UP000790709"/>
    </source>
</evidence>
<dbReference type="Proteomes" id="UP000790709">
    <property type="component" value="Unassembled WGS sequence"/>
</dbReference>
<evidence type="ECO:0000313" key="1">
    <source>
        <dbReference type="EMBL" id="KAH7917206.1"/>
    </source>
</evidence>
<comment type="caution">
    <text evidence="1">The sequence shown here is derived from an EMBL/GenBank/DDBJ whole genome shotgun (WGS) entry which is preliminary data.</text>
</comment>
<protein>
    <submittedName>
        <fullName evidence="1">Uncharacterized protein</fullName>
    </submittedName>
</protein>
<dbReference type="EMBL" id="MU267189">
    <property type="protein sequence ID" value="KAH7917206.1"/>
    <property type="molecule type" value="Genomic_DNA"/>
</dbReference>
<sequence>MDRQPAGLHGCSIGEFNNHAIECFGGGVPETCRGANFVLTGVDLADNVQYCVEPLRDVFRGDRNVTLVRDYDSVIGFTKFIPFAVPTFLYPLSNKAETLTSSVHVSIDWQTSLNAEPVSVAPHKVPNIAIGKGGLRTLLRMFFPGLLRGQERGVELTDAEKAAVYDDGLYPAIRAISPEAAQNWPTSYAACITRAKNRRGGTQFGTHPFPPELLPILGATIRRNLASRHEWAHHSLFMTQIQGVKEATQHDPGDAWNALSRALKEFVPTIRTDSGYWFVDVGMEISEEGRAYQWRTDGHAALVRHVTQQPQAWCAGKTNSTNRNYRNDKSAGLLHLSGFRLTITPPQGPCEVHYMQAYTTDKALTYHKEGSGYALRVECKQLLNSIPPYFDHLYQLYQDARHKHNCGARVEVRVPLAHAEDALWDMPERLMRQAVCTFDRKDWWQWRSLRTIAITRTLTMLCNGNNELRMRPASVTLTAALGWLVNGLHNRPEDGCHARDLMVNCLPLTNNYNSAGLMIEPAANRLNDDVELPICEFGAIFLRKIHWPPEASVPRFTYSRGMNDEAFIYFF</sequence>
<feature type="non-terminal residue" evidence="1">
    <location>
        <position position="571"/>
    </location>
</feature>